<reference evidence="2" key="1">
    <citation type="submission" date="2025-08" db="UniProtKB">
        <authorList>
            <consortium name="RefSeq"/>
        </authorList>
    </citation>
    <scope>IDENTIFICATION</scope>
    <source>
        <tissue evidence="2">Testes</tissue>
    </source>
</reference>
<gene>
    <name evidence="2" type="primary">LOC102809407</name>
</gene>
<evidence type="ECO:0000313" key="1">
    <source>
        <dbReference type="Proteomes" id="UP000694865"/>
    </source>
</evidence>
<keyword evidence="1" id="KW-1185">Reference proteome</keyword>
<name>A0ABM0M8G9_SACKO</name>
<dbReference type="Proteomes" id="UP000694865">
    <property type="component" value="Unplaced"/>
</dbReference>
<dbReference type="RefSeq" id="XP_006816310.1">
    <property type="nucleotide sequence ID" value="XM_006816247.1"/>
</dbReference>
<accession>A0ABM0M8G9</accession>
<organism evidence="1 2">
    <name type="scientific">Saccoglossus kowalevskii</name>
    <name type="common">Acorn worm</name>
    <dbReference type="NCBI Taxonomy" id="10224"/>
    <lineage>
        <taxon>Eukaryota</taxon>
        <taxon>Metazoa</taxon>
        <taxon>Hemichordata</taxon>
        <taxon>Enteropneusta</taxon>
        <taxon>Harrimaniidae</taxon>
        <taxon>Saccoglossus</taxon>
    </lineage>
</organism>
<evidence type="ECO:0000313" key="2">
    <source>
        <dbReference type="RefSeq" id="XP_006816310.1"/>
    </source>
</evidence>
<protein>
    <submittedName>
        <fullName evidence="2">Uncharacterized protein LOC102809407</fullName>
    </submittedName>
</protein>
<dbReference type="GeneID" id="102809407"/>
<proteinExistence type="predicted"/>
<sequence>MYLFTIGLFVGNCCPPNLADCYLTDLCDDCSREENCDKGYHVDVRYFQLGQVLLPESLLSRFLNQQLLLIEAETELFLQEYSVTQKVTDSLKQDIVNQARELNATGEATANLIRLQSQAVGSALVESAHSEGLMILYRSIGANTADLKASLNLFFTLDKHPNLIMGLEYKDYLRTVRG</sequence>